<accession>W7ALA8</accession>
<feature type="compositionally biased region" description="Basic residues" evidence="1">
    <location>
        <begin position="11"/>
        <end position="20"/>
    </location>
</feature>
<dbReference type="RefSeq" id="XP_008817410.1">
    <property type="nucleotide sequence ID" value="XM_008819188.1"/>
</dbReference>
<dbReference type="AlphaFoldDB" id="W7ALA8"/>
<feature type="region of interest" description="Disordered" evidence="1">
    <location>
        <begin position="1"/>
        <end position="99"/>
    </location>
</feature>
<reference evidence="2 3" key="1">
    <citation type="submission" date="2013-02" db="EMBL/GenBank/DDBJ databases">
        <title>The Genome Sequence of Plasmodium inui San Antonio 1.</title>
        <authorList>
            <consortium name="The Broad Institute Genome Sequencing Platform"/>
            <consortium name="The Broad Institute Genome Sequencing Center for Infectious Disease"/>
            <person name="Neafsey D."/>
            <person name="Cheeseman I."/>
            <person name="Volkman S."/>
            <person name="Adams J."/>
            <person name="Walker B."/>
            <person name="Young S.K."/>
            <person name="Zeng Q."/>
            <person name="Gargeya S."/>
            <person name="Fitzgerald M."/>
            <person name="Haas B."/>
            <person name="Abouelleil A."/>
            <person name="Alvarado L."/>
            <person name="Arachchi H.M."/>
            <person name="Berlin A.M."/>
            <person name="Chapman S.B."/>
            <person name="Dewar J."/>
            <person name="Goldberg J."/>
            <person name="Griggs A."/>
            <person name="Gujja S."/>
            <person name="Hansen M."/>
            <person name="Howarth C."/>
            <person name="Imamovic A."/>
            <person name="Larimer J."/>
            <person name="McCowan C."/>
            <person name="Murphy C."/>
            <person name="Neiman D."/>
            <person name="Pearson M."/>
            <person name="Priest M."/>
            <person name="Roberts A."/>
            <person name="Saif S."/>
            <person name="Shea T."/>
            <person name="Sisk P."/>
            <person name="Sykes S."/>
            <person name="Wortman J."/>
            <person name="Nusbaum C."/>
            <person name="Birren B."/>
        </authorList>
    </citation>
    <scope>NUCLEOTIDE SEQUENCE [LARGE SCALE GENOMIC DNA]</scope>
    <source>
        <strain evidence="2 3">San Antonio 1</strain>
    </source>
</reference>
<organism evidence="2 3">
    <name type="scientific">Plasmodium inui San Antonio 1</name>
    <dbReference type="NCBI Taxonomy" id="1237626"/>
    <lineage>
        <taxon>Eukaryota</taxon>
        <taxon>Sar</taxon>
        <taxon>Alveolata</taxon>
        <taxon>Apicomplexa</taxon>
        <taxon>Aconoidasida</taxon>
        <taxon>Haemosporida</taxon>
        <taxon>Plasmodiidae</taxon>
        <taxon>Plasmodium</taxon>
        <taxon>Plasmodium (Plasmodium)</taxon>
    </lineage>
</organism>
<evidence type="ECO:0000313" key="2">
    <source>
        <dbReference type="EMBL" id="EUD66126.1"/>
    </source>
</evidence>
<proteinExistence type="predicted"/>
<feature type="compositionally biased region" description="Polar residues" evidence="1">
    <location>
        <begin position="61"/>
        <end position="78"/>
    </location>
</feature>
<gene>
    <name evidence="2" type="ORF">C922_03596</name>
</gene>
<keyword evidence="3" id="KW-1185">Reference proteome</keyword>
<dbReference type="Proteomes" id="UP000030640">
    <property type="component" value="Unassembled WGS sequence"/>
</dbReference>
<feature type="compositionally biased region" description="Basic and acidic residues" evidence="1">
    <location>
        <begin position="47"/>
        <end position="58"/>
    </location>
</feature>
<feature type="compositionally biased region" description="Basic and acidic residues" evidence="1">
    <location>
        <begin position="85"/>
        <end position="96"/>
    </location>
</feature>
<dbReference type="EMBL" id="KI965474">
    <property type="protein sequence ID" value="EUD66126.1"/>
    <property type="molecule type" value="Genomic_DNA"/>
</dbReference>
<dbReference type="VEuPathDB" id="PlasmoDB:C922_03596"/>
<feature type="compositionally biased region" description="Basic and acidic residues" evidence="1">
    <location>
        <begin position="1"/>
        <end position="10"/>
    </location>
</feature>
<feature type="non-terminal residue" evidence="2">
    <location>
        <position position="1"/>
    </location>
</feature>
<name>W7ALA8_9APIC</name>
<dbReference type="GeneID" id="20038870"/>
<evidence type="ECO:0000256" key="1">
    <source>
        <dbReference type="SAM" id="MobiDB-lite"/>
    </source>
</evidence>
<protein>
    <submittedName>
        <fullName evidence="2">Uncharacterized protein</fullName>
    </submittedName>
</protein>
<evidence type="ECO:0000313" key="3">
    <source>
        <dbReference type="Proteomes" id="UP000030640"/>
    </source>
</evidence>
<sequence length="120" mass="14002">IMRGQGLDKHGKFRKHRKREKFPEYMKSAKQTLVRVRNCGEKTLTTPERKNSERRRYPGDNNPQRVSQHGENPRNQLTGVIKYDSQSKEPKPEKSQEGIGSLCIGRILRDRECLKTRGKI</sequence>